<accession>A0A388SGQ9</accession>
<protein>
    <submittedName>
        <fullName evidence="1">Uncharacterized protein</fullName>
    </submittedName>
</protein>
<gene>
    <name evidence="1" type="ORF">MESMUL_20030</name>
</gene>
<dbReference type="OrthoDB" id="10000430at2"/>
<proteinExistence type="predicted"/>
<reference evidence="1 2" key="1">
    <citation type="journal article" date="2018" name="Int. J. Syst. Evol. Microbiol.">
        <title>Mesosutterella multiformis gen. nov., sp. nov., a member of the family Sutterellaceae and Sutterella megalosphaeroides sp. nov., isolated from human faeces.</title>
        <authorList>
            <person name="Sakamoto M."/>
            <person name="Ikeyama N."/>
            <person name="Kunihiro T."/>
            <person name="Iino T."/>
            <person name="Yuki M."/>
            <person name="Ohkuma M."/>
        </authorList>
    </citation>
    <scope>NUCLEOTIDE SEQUENCE [LARGE SCALE GENOMIC DNA]</scope>
    <source>
        <strain evidence="1 2">4NBBH2</strain>
    </source>
</reference>
<accession>A0A401LHV8</accession>
<sequence length="180" mass="20644">MVDFSPCASDASNVRFWIEDAIKDHVPYLRQCICKAWNESGRYQSVLRAYKKKPLKFVSEEEREAFLAFCEKEISNCPFAMNPYEYPEDTTELIGALVDDLNGCEWESSMSFDDGFKLGESLGLAYTEGGCETGTWDVDYALVAREIRDFPKYTGHTVRSWWIAGGVEVKCDRLTEKYTF</sequence>
<dbReference type="EMBL" id="BGZJ01000002">
    <property type="protein sequence ID" value="GBO94649.1"/>
    <property type="molecule type" value="Genomic_DNA"/>
</dbReference>
<name>A0A388SGQ9_9BURK</name>
<evidence type="ECO:0000313" key="2">
    <source>
        <dbReference type="Proteomes" id="UP000266091"/>
    </source>
</evidence>
<keyword evidence="2" id="KW-1185">Reference proteome</keyword>
<organism evidence="1 2">
    <name type="scientific">Mesosutterella multiformis</name>
    <dbReference type="NCBI Taxonomy" id="2259133"/>
    <lineage>
        <taxon>Bacteria</taxon>
        <taxon>Pseudomonadati</taxon>
        <taxon>Pseudomonadota</taxon>
        <taxon>Betaproteobacteria</taxon>
        <taxon>Burkholderiales</taxon>
        <taxon>Sutterellaceae</taxon>
        <taxon>Mesosutterella</taxon>
    </lineage>
</organism>
<evidence type="ECO:0000313" key="1">
    <source>
        <dbReference type="EMBL" id="GBO94649.1"/>
    </source>
</evidence>
<dbReference type="AlphaFoldDB" id="A0A388SGQ9"/>
<dbReference type="Proteomes" id="UP000266091">
    <property type="component" value="Unassembled WGS sequence"/>
</dbReference>
<dbReference type="RefSeq" id="WP_116270878.1">
    <property type="nucleotide sequence ID" value="NZ_BGZJ01000002.1"/>
</dbReference>
<comment type="caution">
    <text evidence="1">The sequence shown here is derived from an EMBL/GenBank/DDBJ whole genome shotgun (WGS) entry which is preliminary data.</text>
</comment>